<protein>
    <recommendedName>
        <fullName evidence="4">Low temperature requirement protein LtrA</fullName>
    </recommendedName>
</protein>
<keyword evidence="3" id="KW-1185">Reference proteome</keyword>
<dbReference type="InterPro" id="IPR010640">
    <property type="entry name" value="Low_temperature_requirement_A"/>
</dbReference>
<feature type="transmembrane region" description="Helical" evidence="1">
    <location>
        <begin position="362"/>
        <end position="379"/>
    </location>
</feature>
<dbReference type="PANTHER" id="PTHR36840:SF1">
    <property type="entry name" value="BLL5714 PROTEIN"/>
    <property type="match status" value="1"/>
</dbReference>
<name>A0ABP9RRA8_9ACTN</name>
<accession>A0ABP9RRA8</accession>
<gene>
    <name evidence="2" type="ORF">GCM10023322_25440</name>
</gene>
<keyword evidence="1" id="KW-1133">Transmembrane helix</keyword>
<dbReference type="PANTHER" id="PTHR36840">
    <property type="entry name" value="BLL5714 PROTEIN"/>
    <property type="match status" value="1"/>
</dbReference>
<feature type="transmembrane region" description="Helical" evidence="1">
    <location>
        <begin position="141"/>
        <end position="158"/>
    </location>
</feature>
<dbReference type="Proteomes" id="UP001501570">
    <property type="component" value="Unassembled WGS sequence"/>
</dbReference>
<evidence type="ECO:0008006" key="4">
    <source>
        <dbReference type="Google" id="ProtNLM"/>
    </source>
</evidence>
<proteinExistence type="predicted"/>
<dbReference type="EMBL" id="BAABJQ010000006">
    <property type="protein sequence ID" value="GAA5184284.1"/>
    <property type="molecule type" value="Genomic_DNA"/>
</dbReference>
<sequence length="391" mass="42011">MAARGTYEASRPLHDPIPPAFVELFVDVVYILAFFILAQGLSANLNWRGALQTAVLLLAVMWIWILSSWLTDLYDPQRPQIKALVIEVMFGSLLAAIALPAAFGRLSALFVGAYVATIGVTSVALIVLAPHASATLRTEHTLFWHGVTSVGWIAGALTHGTGRLVLWGVAAVTSYAASLVGWPTPGLGRIRLDDRIFNAWHLFERHRQIFLVSIGELILSIGLGFARAQLGVGRVIGYAVVFANTVLILEIYFSRARQLLASDTLVTLERVRSALATSSAHLLMVGGVVMISAADDLITADPFARRQVSWTVIIVGGPVVVMLGSLLFDTVIGSLRAPRVIATAVLVAVAPTLYFVPPLVAAALTNLVLAGCLATEAAFRWRRTRSRTAAT</sequence>
<keyword evidence="1" id="KW-0812">Transmembrane</keyword>
<comment type="caution">
    <text evidence="2">The sequence shown here is derived from an EMBL/GenBank/DDBJ whole genome shotgun (WGS) entry which is preliminary data.</text>
</comment>
<feature type="transmembrane region" description="Helical" evidence="1">
    <location>
        <begin position="209"/>
        <end position="229"/>
    </location>
</feature>
<feature type="transmembrane region" description="Helical" evidence="1">
    <location>
        <begin position="340"/>
        <end position="356"/>
    </location>
</feature>
<dbReference type="Pfam" id="PF06772">
    <property type="entry name" value="LtrA"/>
    <property type="match status" value="1"/>
</dbReference>
<keyword evidence="1" id="KW-0472">Membrane</keyword>
<feature type="transmembrane region" description="Helical" evidence="1">
    <location>
        <begin position="308"/>
        <end position="328"/>
    </location>
</feature>
<organism evidence="2 3">
    <name type="scientific">Rugosimonospora acidiphila</name>
    <dbReference type="NCBI Taxonomy" id="556531"/>
    <lineage>
        <taxon>Bacteria</taxon>
        <taxon>Bacillati</taxon>
        <taxon>Actinomycetota</taxon>
        <taxon>Actinomycetes</taxon>
        <taxon>Micromonosporales</taxon>
        <taxon>Micromonosporaceae</taxon>
        <taxon>Rugosimonospora</taxon>
    </lineage>
</organism>
<feature type="transmembrane region" description="Helical" evidence="1">
    <location>
        <begin position="235"/>
        <end position="253"/>
    </location>
</feature>
<feature type="transmembrane region" description="Helical" evidence="1">
    <location>
        <begin position="274"/>
        <end position="293"/>
    </location>
</feature>
<feature type="transmembrane region" description="Helical" evidence="1">
    <location>
        <begin position="83"/>
        <end position="103"/>
    </location>
</feature>
<reference evidence="3" key="1">
    <citation type="journal article" date="2019" name="Int. J. Syst. Evol. Microbiol.">
        <title>The Global Catalogue of Microorganisms (GCM) 10K type strain sequencing project: providing services to taxonomists for standard genome sequencing and annotation.</title>
        <authorList>
            <consortium name="The Broad Institute Genomics Platform"/>
            <consortium name="The Broad Institute Genome Sequencing Center for Infectious Disease"/>
            <person name="Wu L."/>
            <person name="Ma J."/>
        </authorList>
    </citation>
    <scope>NUCLEOTIDE SEQUENCE [LARGE SCALE GENOMIC DNA]</scope>
    <source>
        <strain evidence="3">JCM 18304</strain>
    </source>
</reference>
<feature type="transmembrane region" description="Helical" evidence="1">
    <location>
        <begin position="109"/>
        <end position="129"/>
    </location>
</feature>
<evidence type="ECO:0000313" key="3">
    <source>
        <dbReference type="Proteomes" id="UP001501570"/>
    </source>
</evidence>
<feature type="transmembrane region" description="Helical" evidence="1">
    <location>
        <begin position="164"/>
        <end position="188"/>
    </location>
</feature>
<evidence type="ECO:0000313" key="2">
    <source>
        <dbReference type="EMBL" id="GAA5184284.1"/>
    </source>
</evidence>
<feature type="transmembrane region" description="Helical" evidence="1">
    <location>
        <begin position="50"/>
        <end position="71"/>
    </location>
</feature>
<dbReference type="RefSeq" id="WP_345629155.1">
    <property type="nucleotide sequence ID" value="NZ_BAABJQ010000006.1"/>
</dbReference>
<evidence type="ECO:0000256" key="1">
    <source>
        <dbReference type="SAM" id="Phobius"/>
    </source>
</evidence>
<feature type="transmembrane region" description="Helical" evidence="1">
    <location>
        <begin position="20"/>
        <end position="38"/>
    </location>
</feature>